<protein>
    <recommendedName>
        <fullName evidence="1">Retrotransposon gag domain-containing protein</fullName>
    </recommendedName>
</protein>
<dbReference type="Pfam" id="PF03732">
    <property type="entry name" value="Retrotrans_gag"/>
    <property type="match status" value="1"/>
</dbReference>
<proteinExistence type="predicted"/>
<organism evidence="2 3">
    <name type="scientific">Lyophyllum shimeji</name>
    <name type="common">Hon-shimeji</name>
    <name type="synonym">Tricholoma shimeji</name>
    <dbReference type="NCBI Taxonomy" id="47721"/>
    <lineage>
        <taxon>Eukaryota</taxon>
        <taxon>Fungi</taxon>
        <taxon>Dikarya</taxon>
        <taxon>Basidiomycota</taxon>
        <taxon>Agaricomycotina</taxon>
        <taxon>Agaricomycetes</taxon>
        <taxon>Agaricomycetidae</taxon>
        <taxon>Agaricales</taxon>
        <taxon>Tricholomatineae</taxon>
        <taxon>Lyophyllaceae</taxon>
        <taxon>Lyophyllum</taxon>
    </lineage>
</organism>
<accession>A0A9P3UUN4</accession>
<comment type="caution">
    <text evidence="2">The sequence shown here is derived from an EMBL/GenBank/DDBJ whole genome shotgun (WGS) entry which is preliminary data.</text>
</comment>
<dbReference type="Proteomes" id="UP001063166">
    <property type="component" value="Unassembled WGS sequence"/>
</dbReference>
<feature type="domain" description="Retrotransposon gag" evidence="1">
    <location>
        <begin position="12"/>
        <end position="69"/>
    </location>
</feature>
<dbReference type="AlphaFoldDB" id="A0A9P3UUN4"/>
<evidence type="ECO:0000259" key="1">
    <source>
        <dbReference type="Pfam" id="PF03732"/>
    </source>
</evidence>
<gene>
    <name evidence="2" type="ORF">LshimejAT787_3000120</name>
</gene>
<keyword evidence="3" id="KW-1185">Reference proteome</keyword>
<reference evidence="2" key="1">
    <citation type="submission" date="2022-07" db="EMBL/GenBank/DDBJ databases">
        <title>The genome of Lyophyllum shimeji provides insight into the initial evolution of ectomycorrhizal fungal genome.</title>
        <authorList>
            <person name="Kobayashi Y."/>
            <person name="Shibata T."/>
            <person name="Hirakawa H."/>
            <person name="Shigenobu S."/>
            <person name="Nishiyama T."/>
            <person name="Yamada A."/>
            <person name="Hasebe M."/>
            <person name="Kawaguchi M."/>
        </authorList>
    </citation>
    <scope>NUCLEOTIDE SEQUENCE</scope>
    <source>
        <strain evidence="2">AT787</strain>
    </source>
</reference>
<sequence>MRLKSHGRVLRFGTYAEFRAQFTTEFCPRDEKRKAATTFETSAYHQGSHSVDEYINEFQDLAEEAQFPDGTQLVFRFRHIGNGMGKPWVVLKQPTPIPIKTHTHVIMGHYMMGFRGSAYGCGFYYGFKQRYETKFNI</sequence>
<evidence type="ECO:0000313" key="3">
    <source>
        <dbReference type="Proteomes" id="UP001063166"/>
    </source>
</evidence>
<evidence type="ECO:0000313" key="2">
    <source>
        <dbReference type="EMBL" id="GLB45803.1"/>
    </source>
</evidence>
<dbReference type="EMBL" id="BRPK01000030">
    <property type="protein sequence ID" value="GLB45803.1"/>
    <property type="molecule type" value="Genomic_DNA"/>
</dbReference>
<dbReference type="OrthoDB" id="2977638at2759"/>
<dbReference type="InterPro" id="IPR005162">
    <property type="entry name" value="Retrotrans_gag_dom"/>
</dbReference>
<name>A0A9P3UUN4_LYOSH</name>